<evidence type="ECO:0000256" key="19">
    <source>
        <dbReference type="SAM" id="SignalP"/>
    </source>
</evidence>
<dbReference type="GO" id="GO:0035804">
    <property type="term" value="F:structural constituent of egg coat"/>
    <property type="evidence" value="ECO:0007669"/>
    <property type="project" value="TreeGrafter"/>
</dbReference>
<dbReference type="InterPro" id="IPR055355">
    <property type="entry name" value="ZP-C"/>
</dbReference>
<evidence type="ECO:0000256" key="1">
    <source>
        <dbReference type="ARBA" id="ARBA00004251"/>
    </source>
</evidence>
<dbReference type="SMART" id="SM00241">
    <property type="entry name" value="ZP"/>
    <property type="match status" value="1"/>
</dbReference>
<name>A0AAV1F849_XYRNO</name>
<evidence type="ECO:0000256" key="8">
    <source>
        <dbReference type="ARBA" id="ARBA00023136"/>
    </source>
</evidence>
<dbReference type="Proteomes" id="UP001178508">
    <property type="component" value="Chromosome 5"/>
</dbReference>
<feature type="compositionally biased region" description="Low complexity" evidence="18">
    <location>
        <begin position="27"/>
        <end position="37"/>
    </location>
</feature>
<evidence type="ECO:0000256" key="9">
    <source>
        <dbReference type="ARBA" id="ARBA00023157"/>
    </source>
</evidence>
<feature type="chain" id="PRO_5043583972" description="Zona pellucida sperm-binding protein 4" evidence="19">
    <location>
        <begin position="21"/>
        <end position="494"/>
    </location>
</feature>
<keyword evidence="2" id="KW-1003">Cell membrane</keyword>
<evidence type="ECO:0000259" key="21">
    <source>
        <dbReference type="PROSITE" id="PS51448"/>
    </source>
</evidence>
<dbReference type="GO" id="GO:0005886">
    <property type="term" value="C:plasma membrane"/>
    <property type="evidence" value="ECO:0007669"/>
    <property type="project" value="UniProtKB-SubCell"/>
</dbReference>
<dbReference type="GO" id="GO:0060468">
    <property type="term" value="P:prevention of polyspermy"/>
    <property type="evidence" value="ECO:0007669"/>
    <property type="project" value="TreeGrafter"/>
</dbReference>
<dbReference type="PANTHER" id="PTHR23343:SF31">
    <property type="entry name" value="ZONA PELLUCIDA SPERM-BINDING PROTEIN 4"/>
    <property type="match status" value="1"/>
</dbReference>
<dbReference type="InterPro" id="IPR044913">
    <property type="entry name" value="P_trefoil_dom_sf"/>
</dbReference>
<proteinExistence type="predicted"/>
<dbReference type="InterPro" id="IPR001507">
    <property type="entry name" value="ZP_dom"/>
</dbReference>
<dbReference type="InterPro" id="IPR051148">
    <property type="entry name" value="Zona_Pellucida_Domain_gp"/>
</dbReference>
<comment type="function">
    <text evidence="13">Component of the zona pellucida, an extracellular matrix surrounding oocytes which mediates sperm binding, induction of the acrosome reaction and prevents post-fertilization polyspermy. The zona pellucida is composed of 3 to 4 glycoproteins, ZP1, ZP2, ZP3, and ZP4. ZP4 may act as a sperm receptor.</text>
</comment>
<organism evidence="22 23">
    <name type="scientific">Xyrichtys novacula</name>
    <name type="common">Pearly razorfish</name>
    <name type="synonym">Hemipteronotus novacula</name>
    <dbReference type="NCBI Taxonomy" id="13765"/>
    <lineage>
        <taxon>Eukaryota</taxon>
        <taxon>Metazoa</taxon>
        <taxon>Chordata</taxon>
        <taxon>Craniata</taxon>
        <taxon>Vertebrata</taxon>
        <taxon>Euteleostomi</taxon>
        <taxon>Actinopterygii</taxon>
        <taxon>Neopterygii</taxon>
        <taxon>Teleostei</taxon>
        <taxon>Neoteleostei</taxon>
        <taxon>Acanthomorphata</taxon>
        <taxon>Eupercaria</taxon>
        <taxon>Labriformes</taxon>
        <taxon>Labridae</taxon>
        <taxon>Xyrichtys</taxon>
    </lineage>
</organism>
<evidence type="ECO:0000256" key="16">
    <source>
        <dbReference type="ARBA" id="ARBA00042573"/>
    </source>
</evidence>
<keyword evidence="3" id="KW-0964">Secreted</keyword>
<feature type="domain" description="P-type" evidence="21">
    <location>
        <begin position="115"/>
        <end position="153"/>
    </location>
</feature>
<evidence type="ECO:0000256" key="7">
    <source>
        <dbReference type="ARBA" id="ARBA00022989"/>
    </source>
</evidence>
<dbReference type="PROSITE" id="PS51034">
    <property type="entry name" value="ZP_2"/>
    <property type="match status" value="1"/>
</dbReference>
<evidence type="ECO:0000256" key="3">
    <source>
        <dbReference type="ARBA" id="ARBA00022525"/>
    </source>
</evidence>
<evidence type="ECO:0000256" key="13">
    <source>
        <dbReference type="ARBA" id="ARBA00037545"/>
    </source>
</evidence>
<evidence type="ECO:0000256" key="18">
    <source>
        <dbReference type="SAM" id="MobiDB-lite"/>
    </source>
</evidence>
<dbReference type="GO" id="GO:0007339">
    <property type="term" value="P:binding of sperm to zona pellucida"/>
    <property type="evidence" value="ECO:0007669"/>
    <property type="project" value="TreeGrafter"/>
</dbReference>
<dbReference type="SMART" id="SM00018">
    <property type="entry name" value="PD"/>
    <property type="match status" value="1"/>
</dbReference>
<keyword evidence="4" id="KW-0272">Extracellular matrix</keyword>
<evidence type="ECO:0000313" key="23">
    <source>
        <dbReference type="Proteomes" id="UP001178508"/>
    </source>
</evidence>
<evidence type="ECO:0000256" key="17">
    <source>
        <dbReference type="PROSITE-ProRule" id="PRU00779"/>
    </source>
</evidence>
<reference evidence="22" key="1">
    <citation type="submission" date="2023-08" db="EMBL/GenBank/DDBJ databases">
        <authorList>
            <person name="Alioto T."/>
            <person name="Alioto T."/>
            <person name="Gomez Garrido J."/>
        </authorList>
    </citation>
    <scope>NUCLEOTIDE SEQUENCE</scope>
</reference>
<dbReference type="Gene3D" id="4.10.110.10">
    <property type="entry name" value="Spasmolytic Protein, domain 1"/>
    <property type="match status" value="1"/>
</dbReference>
<evidence type="ECO:0000256" key="5">
    <source>
        <dbReference type="ARBA" id="ARBA00022685"/>
    </source>
</evidence>
<evidence type="ECO:0000256" key="2">
    <source>
        <dbReference type="ARBA" id="ARBA00022475"/>
    </source>
</evidence>
<feature type="disulfide bond" evidence="17">
    <location>
        <begin position="127"/>
        <end position="142"/>
    </location>
</feature>
<keyword evidence="23" id="KW-1185">Reference proteome</keyword>
<dbReference type="GO" id="GO:0032190">
    <property type="term" value="F:acrosin binding"/>
    <property type="evidence" value="ECO:0007669"/>
    <property type="project" value="TreeGrafter"/>
</dbReference>
<dbReference type="GO" id="GO:0035805">
    <property type="term" value="C:egg coat"/>
    <property type="evidence" value="ECO:0007669"/>
    <property type="project" value="UniProtKB-SubCell"/>
</dbReference>
<evidence type="ECO:0000256" key="12">
    <source>
        <dbReference type="ARBA" id="ARBA00024183"/>
    </source>
</evidence>
<feature type="compositionally biased region" description="Pro residues" evidence="18">
    <location>
        <begin position="38"/>
        <end position="96"/>
    </location>
</feature>
<dbReference type="PROSITE" id="PS51448">
    <property type="entry name" value="P_TREFOIL_2"/>
    <property type="match status" value="1"/>
</dbReference>
<dbReference type="PROSITE" id="PS51257">
    <property type="entry name" value="PROKAR_LIPOPROTEIN"/>
    <property type="match status" value="1"/>
</dbReference>
<dbReference type="PRINTS" id="PR01217">
    <property type="entry name" value="PRICHEXTENSN"/>
</dbReference>
<keyword evidence="7" id="KW-1133">Transmembrane helix</keyword>
<feature type="compositionally biased region" description="Low complexity" evidence="18">
    <location>
        <begin position="97"/>
        <end position="110"/>
    </location>
</feature>
<evidence type="ECO:0000256" key="11">
    <source>
        <dbReference type="ARBA" id="ARBA00023279"/>
    </source>
</evidence>
<keyword evidence="8" id="KW-0472">Membrane</keyword>
<dbReference type="InterPro" id="IPR055356">
    <property type="entry name" value="ZP-N"/>
</dbReference>
<dbReference type="CDD" id="cd00111">
    <property type="entry name" value="Trefoil"/>
    <property type="match status" value="1"/>
</dbReference>
<dbReference type="EMBL" id="OY660868">
    <property type="protein sequence ID" value="CAJ1056896.1"/>
    <property type="molecule type" value="Genomic_DNA"/>
</dbReference>
<evidence type="ECO:0000259" key="20">
    <source>
        <dbReference type="PROSITE" id="PS51034"/>
    </source>
</evidence>
<dbReference type="SUPFAM" id="SSF57492">
    <property type="entry name" value="Trefoil"/>
    <property type="match status" value="1"/>
</dbReference>
<accession>A0AAV1F849</accession>
<sequence>MKLVCGCLLAVALLGCLANAQYFMKPQQPQEPQAAQYQPPPPPPQQPQQPQPPKYQPLPQQPQQPQPPKYQPPQQPQQPQPPKYQPPQQPQAPPKYAPQVPQQPKQPQQPTEVFHTCEVAENYKIACGAPGISASDCEAINCCFDGRMCFYGKSVTLQCTKDAQFIVVVARDATLPNIDLESISFYGNDQSCSPVGTTSAFAIYQFPVTACGTVMTEEPGVLVYENRMSSSYEVAIGPAGAITRDSHYELLVQCRYTGTSVEALVIEVGLVPPPPPVAAPGPLRVELRLANGQCTTKGCVEATVSTTTLSTWAEEVAYNSFYVDSDYPVTKVLRDPVYAEVRMLERTDPNIVLTLGRCWATADPYPHSLPQWDLLIDGCPYRDDRYLTTLVPVDASSGLMYPTHHRRFIFKMFTFVGTGPANPGKGEAAEPEVMTPLKEKVYIHCDAAVCQPSVGNNCEPRCFRQRRDIAASVLKGSRSETTVVSSQELIFIGQ</sequence>
<evidence type="ECO:0000256" key="4">
    <source>
        <dbReference type="ARBA" id="ARBA00022530"/>
    </source>
</evidence>
<evidence type="ECO:0000313" key="22">
    <source>
        <dbReference type="EMBL" id="CAJ1056896.1"/>
    </source>
</evidence>
<comment type="subcellular location">
    <subcellularLocation>
        <location evidence="1">Cell membrane</location>
        <topology evidence="1">Single-pass type I membrane protein</topology>
    </subcellularLocation>
    <subcellularLocation>
        <location evidence="12">Zona pellucida</location>
    </subcellularLocation>
</comment>
<feature type="region of interest" description="Disordered" evidence="18">
    <location>
        <begin position="27"/>
        <end position="111"/>
    </location>
</feature>
<dbReference type="Pfam" id="PF23344">
    <property type="entry name" value="ZP-N"/>
    <property type="match status" value="1"/>
</dbReference>
<protein>
    <recommendedName>
        <fullName evidence="14">Zona pellucida sperm-binding protein 4</fullName>
    </recommendedName>
    <alternativeName>
        <fullName evidence="16">Zona pellucida glycoprotein 4</fullName>
    </alternativeName>
    <alternativeName>
        <fullName evidence="15">Zona pellucida protein B</fullName>
    </alternativeName>
</protein>
<gene>
    <name evidence="22" type="ORF">XNOV1_A036214</name>
</gene>
<dbReference type="AlphaFoldDB" id="A0AAV1F849"/>
<evidence type="ECO:0000256" key="6">
    <source>
        <dbReference type="ARBA" id="ARBA00022692"/>
    </source>
</evidence>
<comment type="caution">
    <text evidence="17">Lacks conserved residue(s) required for the propagation of feature annotation.</text>
</comment>
<evidence type="ECO:0000256" key="15">
    <source>
        <dbReference type="ARBA" id="ARBA00042273"/>
    </source>
</evidence>
<dbReference type="Gene3D" id="2.60.40.4100">
    <property type="entry name" value="Zona pellucida, ZP-C domain"/>
    <property type="match status" value="1"/>
</dbReference>
<keyword evidence="6" id="KW-0812">Transmembrane</keyword>
<feature type="signal peptide" evidence="19">
    <location>
        <begin position="1"/>
        <end position="20"/>
    </location>
</feature>
<feature type="domain" description="ZP" evidence="20">
    <location>
        <begin position="158"/>
        <end position="465"/>
    </location>
</feature>
<dbReference type="InterPro" id="IPR000519">
    <property type="entry name" value="P_trefoil_dom"/>
</dbReference>
<evidence type="ECO:0000256" key="14">
    <source>
        <dbReference type="ARBA" id="ARBA00040238"/>
    </source>
</evidence>
<keyword evidence="5" id="KW-0165">Cleavage on pair of basic residues</keyword>
<dbReference type="InterPro" id="IPR042235">
    <property type="entry name" value="ZP-C_dom"/>
</dbReference>
<keyword evidence="11" id="KW-0278">Fertilization</keyword>
<dbReference type="PANTHER" id="PTHR23343">
    <property type="entry name" value="ZONA PELLUCIDA SPERM-BINDING PROTEIN"/>
    <property type="match status" value="1"/>
</dbReference>
<dbReference type="Gene3D" id="2.60.40.3210">
    <property type="entry name" value="Zona pellucida, ZP-N domain"/>
    <property type="match status" value="1"/>
</dbReference>
<dbReference type="Pfam" id="PF00088">
    <property type="entry name" value="Trefoil"/>
    <property type="match status" value="1"/>
</dbReference>
<keyword evidence="10" id="KW-0325">Glycoprotein</keyword>
<keyword evidence="9 17" id="KW-1015">Disulfide bond</keyword>
<dbReference type="Pfam" id="PF00100">
    <property type="entry name" value="Zona_pellucida"/>
    <property type="match status" value="1"/>
</dbReference>
<feature type="disulfide bond" evidence="17">
    <location>
        <begin position="117"/>
        <end position="143"/>
    </location>
</feature>
<keyword evidence="19" id="KW-0732">Signal</keyword>
<evidence type="ECO:0000256" key="10">
    <source>
        <dbReference type="ARBA" id="ARBA00023180"/>
    </source>
</evidence>